<dbReference type="PANTHER" id="PTHR31735">
    <property type="entry name" value="VACUOLAR MEMBRANE PROTEIN YPL162C"/>
    <property type="match status" value="1"/>
</dbReference>
<feature type="transmembrane region" description="Helical" evidence="2">
    <location>
        <begin position="195"/>
        <end position="217"/>
    </location>
</feature>
<dbReference type="GO" id="GO:0016020">
    <property type="term" value="C:membrane"/>
    <property type="evidence" value="ECO:0007669"/>
    <property type="project" value="TreeGrafter"/>
</dbReference>
<feature type="compositionally biased region" description="Basic and acidic residues" evidence="1">
    <location>
        <begin position="294"/>
        <end position="303"/>
    </location>
</feature>
<dbReference type="OMA" id="MLVIWAA"/>
<gene>
    <name evidence="3" type="ORF">BCV71DRAFT_236467</name>
</gene>
<dbReference type="Pfam" id="PF12400">
    <property type="entry name" value="STIMATE"/>
    <property type="match status" value="1"/>
</dbReference>
<organism evidence="3 4">
    <name type="scientific">Rhizopus microsporus</name>
    <dbReference type="NCBI Taxonomy" id="58291"/>
    <lineage>
        <taxon>Eukaryota</taxon>
        <taxon>Fungi</taxon>
        <taxon>Fungi incertae sedis</taxon>
        <taxon>Mucoromycota</taxon>
        <taxon>Mucoromycotina</taxon>
        <taxon>Mucoromycetes</taxon>
        <taxon>Mucorales</taxon>
        <taxon>Mucorineae</taxon>
        <taxon>Rhizopodaceae</taxon>
        <taxon>Rhizopus</taxon>
    </lineage>
</organism>
<dbReference type="EMBL" id="KV921378">
    <property type="protein sequence ID" value="ORE16667.1"/>
    <property type="molecule type" value="Genomic_DNA"/>
</dbReference>
<evidence type="ECO:0000313" key="4">
    <source>
        <dbReference type="Proteomes" id="UP000242381"/>
    </source>
</evidence>
<feature type="compositionally biased region" description="Polar residues" evidence="1">
    <location>
        <begin position="281"/>
        <end position="291"/>
    </location>
</feature>
<evidence type="ECO:0000313" key="3">
    <source>
        <dbReference type="EMBL" id="ORE16667.1"/>
    </source>
</evidence>
<feature type="transmembrane region" description="Helical" evidence="2">
    <location>
        <begin position="66"/>
        <end position="86"/>
    </location>
</feature>
<accession>A0A0A1NLN6</accession>
<feature type="transmembrane region" description="Helical" evidence="2">
    <location>
        <begin position="26"/>
        <end position="45"/>
    </location>
</feature>
<feature type="region of interest" description="Disordered" evidence="1">
    <location>
        <begin position="246"/>
        <end position="303"/>
    </location>
</feature>
<reference evidence="3 4" key="1">
    <citation type="journal article" date="2016" name="Proc. Natl. Acad. Sci. U.S.A.">
        <title>Lipid metabolic changes in an early divergent fungus govern the establishment of a mutualistic symbiosis with endobacteria.</title>
        <authorList>
            <person name="Lastovetsky O.A."/>
            <person name="Gaspar M.L."/>
            <person name="Mondo S.J."/>
            <person name="LaButti K.M."/>
            <person name="Sandor L."/>
            <person name="Grigoriev I.V."/>
            <person name="Henry S.A."/>
            <person name="Pawlowska T.E."/>
        </authorList>
    </citation>
    <scope>NUCLEOTIDE SEQUENCE [LARGE SCALE GENOMIC DNA]</scope>
    <source>
        <strain evidence="3 4">ATCC 11559</strain>
    </source>
</reference>
<feature type="transmembrane region" description="Helical" evidence="2">
    <location>
        <begin position="155"/>
        <end position="175"/>
    </location>
</feature>
<dbReference type="AlphaFoldDB" id="A0A0A1NLN6"/>
<proteinExistence type="predicted"/>
<evidence type="ECO:0000256" key="2">
    <source>
        <dbReference type="SAM" id="Phobius"/>
    </source>
</evidence>
<keyword evidence="2" id="KW-0812">Transmembrane</keyword>
<dbReference type="Proteomes" id="UP000242381">
    <property type="component" value="Unassembled WGS sequence"/>
</dbReference>
<keyword evidence="2" id="KW-1133">Transmembrane helix</keyword>
<protein>
    <recommendedName>
        <fullName evidence="5">Vacuolar membrane protein</fullName>
    </recommendedName>
</protein>
<evidence type="ECO:0008006" key="5">
    <source>
        <dbReference type="Google" id="ProtNLM"/>
    </source>
</evidence>
<dbReference type="InterPro" id="IPR022127">
    <property type="entry name" value="STIMATE/YPL162C"/>
</dbReference>
<name>A0A0A1NLN6_RHIZD</name>
<sequence>MILDPRSPPSSPPEDDPQAGCKLMDTFGIIVQLCLAAAAFSTLIYKRQREKPRRPLRIWGFDVSKQLVGGIIVHSLNVVAAVFFGINPEEGVKANPCVWYFLNILVDTTLGVGILWLILTGFKHVIAKLGWVGFQSGIYGDPPFTQQLKHWLKQLAVYIISLMLMKVIVVVLFHLCPWIADFGEWVLEWTLGNYRLQVVFVMLIFPLIMNILQFWVIDTIVKHKADKDSSTTIRLQADEEDAQRLLRHDESEEESLSRSTIQESPPKYSMDDSGSFLSVHDFQQASSSSPIHGNEYELESKKH</sequence>
<feature type="transmembrane region" description="Helical" evidence="2">
    <location>
        <begin position="98"/>
        <end position="119"/>
    </location>
</feature>
<dbReference type="PANTHER" id="PTHR31735:SF1">
    <property type="entry name" value="VACUOLAR MEMBRANE PROTEIN YPL162C"/>
    <property type="match status" value="1"/>
</dbReference>
<keyword evidence="2" id="KW-0472">Membrane</keyword>
<dbReference type="VEuPathDB" id="FungiDB:BCV72DRAFT_3813"/>
<evidence type="ECO:0000256" key="1">
    <source>
        <dbReference type="SAM" id="MobiDB-lite"/>
    </source>
</evidence>